<dbReference type="PANTHER" id="PTHR43391">
    <property type="entry name" value="RETINOL DEHYDROGENASE-RELATED"/>
    <property type="match status" value="1"/>
</dbReference>
<organism evidence="4">
    <name type="scientific">marine metagenome</name>
    <dbReference type="NCBI Taxonomy" id="408172"/>
    <lineage>
        <taxon>unclassified sequences</taxon>
        <taxon>metagenomes</taxon>
        <taxon>ecological metagenomes</taxon>
    </lineage>
</organism>
<dbReference type="CDD" id="cd05233">
    <property type="entry name" value="SDR_c"/>
    <property type="match status" value="1"/>
</dbReference>
<dbReference type="InterPro" id="IPR002347">
    <property type="entry name" value="SDR_fam"/>
</dbReference>
<feature type="domain" description="Ketoreductase" evidence="3">
    <location>
        <begin position="7"/>
        <end position="199"/>
    </location>
</feature>
<proteinExistence type="inferred from homology"/>
<accession>A0A381W8W7</accession>
<dbReference type="SUPFAM" id="SSF51735">
    <property type="entry name" value="NAD(P)-binding Rossmann-fold domains"/>
    <property type="match status" value="1"/>
</dbReference>
<evidence type="ECO:0000256" key="1">
    <source>
        <dbReference type="ARBA" id="ARBA00006484"/>
    </source>
</evidence>
<dbReference type="Pfam" id="PF00106">
    <property type="entry name" value="adh_short"/>
    <property type="match status" value="1"/>
</dbReference>
<dbReference type="Gene3D" id="3.40.50.720">
    <property type="entry name" value="NAD(P)-binding Rossmann-like Domain"/>
    <property type="match status" value="1"/>
</dbReference>
<dbReference type="PRINTS" id="PR00081">
    <property type="entry name" value="GDHRDH"/>
</dbReference>
<dbReference type="PRINTS" id="PR00080">
    <property type="entry name" value="SDRFAMILY"/>
</dbReference>
<evidence type="ECO:0000259" key="3">
    <source>
        <dbReference type="SMART" id="SM00822"/>
    </source>
</evidence>
<dbReference type="AlphaFoldDB" id="A0A381W8W7"/>
<dbReference type="InterPro" id="IPR057326">
    <property type="entry name" value="KR_dom"/>
</dbReference>
<reference evidence="4" key="1">
    <citation type="submission" date="2018-05" db="EMBL/GenBank/DDBJ databases">
        <authorList>
            <person name="Lanie J.A."/>
            <person name="Ng W.-L."/>
            <person name="Kazmierczak K.M."/>
            <person name="Andrzejewski T.M."/>
            <person name="Davidsen T.M."/>
            <person name="Wayne K.J."/>
            <person name="Tettelin H."/>
            <person name="Glass J.I."/>
            <person name="Rusch D."/>
            <person name="Podicherti R."/>
            <person name="Tsui H.-C.T."/>
            <person name="Winkler M.E."/>
        </authorList>
    </citation>
    <scope>NUCLEOTIDE SEQUENCE</scope>
</reference>
<keyword evidence="2" id="KW-0560">Oxidoreductase</keyword>
<dbReference type="InterPro" id="IPR036291">
    <property type="entry name" value="NAD(P)-bd_dom_sf"/>
</dbReference>
<comment type="similarity">
    <text evidence="1">Belongs to the short-chain dehydrogenases/reductases (SDR) family.</text>
</comment>
<evidence type="ECO:0000256" key="2">
    <source>
        <dbReference type="ARBA" id="ARBA00023002"/>
    </source>
</evidence>
<name>A0A381W8W7_9ZZZZ</name>
<gene>
    <name evidence="4" type="ORF">METZ01_LOCUS101241</name>
</gene>
<dbReference type="GO" id="GO:0016491">
    <property type="term" value="F:oxidoreductase activity"/>
    <property type="evidence" value="ECO:0007669"/>
    <property type="project" value="UniProtKB-KW"/>
</dbReference>
<dbReference type="EMBL" id="UINC01010919">
    <property type="protein sequence ID" value="SVA48387.1"/>
    <property type="molecule type" value="Genomic_DNA"/>
</dbReference>
<dbReference type="PANTHER" id="PTHR43391:SF26">
    <property type="entry name" value="BLL7251 PROTEIN"/>
    <property type="match status" value="1"/>
</dbReference>
<protein>
    <recommendedName>
        <fullName evidence="3">Ketoreductase domain-containing protein</fullName>
    </recommendedName>
</protein>
<dbReference type="SMART" id="SM00822">
    <property type="entry name" value="PKS_KR"/>
    <property type="match status" value="1"/>
</dbReference>
<sequence>MREFKGKTVLITGGAGGLGMGFAQLAAERQMNVVLADIQADALDQAVAELEEQQCPVLAVLTDTRQRDHYESLLDSARSRFGNIHLFFNNAGVVNGGNPVPIWELPDADWTWVMGVNFYGVLNGLQTVVPHMVEHGEEGHVVNTASIASFIPGGGPYGVSKFGVIHISEALSLDLKKLGSRIGASVLCPGWVNTGIGEAERNRPADLKSKVNPDGSGLGIQQLLAGSKTPQDLASHVYEAIENNQFYIFPHEGWDYMVRGHTEAMLDRGGVYDFDLQAHIASRADGKDI</sequence>
<evidence type="ECO:0000313" key="4">
    <source>
        <dbReference type="EMBL" id="SVA48387.1"/>
    </source>
</evidence>